<dbReference type="Pfam" id="PF00198">
    <property type="entry name" value="2-oxoacid_dh"/>
    <property type="match status" value="1"/>
</dbReference>
<dbReference type="FunFam" id="2.40.50.100:FF:000013">
    <property type="entry name" value="Dihydrolipoamide acetyltransferase component of pyruvate dehydrogenase complex"/>
    <property type="match status" value="1"/>
</dbReference>
<keyword evidence="8 9" id="KW-0012">Acyltransferase</keyword>
<feature type="region of interest" description="Disordered" evidence="10">
    <location>
        <begin position="132"/>
        <end position="191"/>
    </location>
</feature>
<dbReference type="Pfam" id="PF00364">
    <property type="entry name" value="Biotin_lipoyl"/>
    <property type="match status" value="1"/>
</dbReference>
<dbReference type="EC" id="2.3.1.-" evidence="9"/>
<keyword evidence="5 9" id="KW-0450">Lipoyl</keyword>
<dbReference type="SUPFAM" id="SSF47005">
    <property type="entry name" value="Peripheral subunit-binding domain of 2-oxo acid dehydrogenase complex"/>
    <property type="match status" value="1"/>
</dbReference>
<evidence type="ECO:0000313" key="13">
    <source>
        <dbReference type="EMBL" id="KAJ9628439.1"/>
    </source>
</evidence>
<evidence type="ECO:0000259" key="11">
    <source>
        <dbReference type="PROSITE" id="PS50968"/>
    </source>
</evidence>
<evidence type="ECO:0000256" key="1">
    <source>
        <dbReference type="ARBA" id="ARBA00001938"/>
    </source>
</evidence>
<feature type="domain" description="Lipoyl-binding" evidence="11">
    <location>
        <begin position="43"/>
        <end position="122"/>
    </location>
</feature>
<gene>
    <name evidence="13" type="ORF">H2204_009276</name>
</gene>
<evidence type="ECO:0000256" key="9">
    <source>
        <dbReference type="RuleBase" id="RU003423"/>
    </source>
</evidence>
<dbReference type="Gene3D" id="4.10.320.10">
    <property type="entry name" value="E3-binding domain"/>
    <property type="match status" value="1"/>
</dbReference>
<evidence type="ECO:0000259" key="12">
    <source>
        <dbReference type="PROSITE" id="PS51826"/>
    </source>
</evidence>
<feature type="domain" description="Peripheral subunit-binding (PSBD)" evidence="12">
    <location>
        <begin position="195"/>
        <end position="232"/>
    </location>
</feature>
<dbReference type="GO" id="GO:0005759">
    <property type="term" value="C:mitochondrial matrix"/>
    <property type="evidence" value="ECO:0007669"/>
    <property type="project" value="UniProtKB-SubCell"/>
</dbReference>
<dbReference type="PANTHER" id="PTHR43178">
    <property type="entry name" value="DIHYDROLIPOAMIDE ACETYLTRANSFERASE COMPONENT OF PYRUVATE DEHYDROGENASE COMPLEX"/>
    <property type="match status" value="1"/>
</dbReference>
<comment type="subcellular location">
    <subcellularLocation>
        <location evidence="2">Mitochondrion matrix</location>
    </subcellularLocation>
</comment>
<dbReference type="SUPFAM" id="SSF52777">
    <property type="entry name" value="CoA-dependent acyltransferases"/>
    <property type="match status" value="1"/>
</dbReference>
<keyword evidence="7" id="KW-0496">Mitochondrion</keyword>
<dbReference type="PROSITE" id="PS51826">
    <property type="entry name" value="PSBD"/>
    <property type="match status" value="1"/>
</dbReference>
<dbReference type="Proteomes" id="UP001172681">
    <property type="component" value="Unassembled WGS sequence"/>
</dbReference>
<dbReference type="PANTHER" id="PTHR43178:SF5">
    <property type="entry name" value="LIPOAMIDE ACYLTRANSFERASE COMPONENT OF BRANCHED-CHAIN ALPHA-KETO ACID DEHYDROGENASE COMPLEX, MITOCHONDRIAL"/>
    <property type="match status" value="1"/>
</dbReference>
<comment type="similarity">
    <text evidence="3 9">Belongs to the 2-oxoacid dehydrogenase family.</text>
</comment>
<name>A0AA38XYS1_9EURO</name>
<keyword evidence="14" id="KW-1185">Reference proteome</keyword>
<comment type="cofactor">
    <cofactor evidence="1 9">
        <name>(R)-lipoate</name>
        <dbReference type="ChEBI" id="CHEBI:83088"/>
    </cofactor>
</comment>
<reference evidence="13" key="1">
    <citation type="submission" date="2022-10" db="EMBL/GenBank/DDBJ databases">
        <title>Culturing micro-colonial fungi from biological soil crusts in the Mojave desert and describing Neophaeococcomyces mojavensis, and introducing the new genera and species Taxawa tesnikishii.</title>
        <authorList>
            <person name="Kurbessoian T."/>
            <person name="Stajich J.E."/>
        </authorList>
    </citation>
    <scope>NUCLEOTIDE SEQUENCE</scope>
    <source>
        <strain evidence="13">TK_35</strain>
    </source>
</reference>
<dbReference type="Gene3D" id="3.30.559.10">
    <property type="entry name" value="Chloramphenicol acetyltransferase-like domain"/>
    <property type="match status" value="1"/>
</dbReference>
<dbReference type="GO" id="GO:0016407">
    <property type="term" value="F:acetyltransferase activity"/>
    <property type="evidence" value="ECO:0007669"/>
    <property type="project" value="TreeGrafter"/>
</dbReference>
<evidence type="ECO:0000256" key="4">
    <source>
        <dbReference type="ARBA" id="ARBA00022679"/>
    </source>
</evidence>
<proteinExistence type="inferred from homology"/>
<dbReference type="PROSITE" id="PS00189">
    <property type="entry name" value="LIPOYL"/>
    <property type="match status" value="1"/>
</dbReference>
<keyword evidence="6" id="KW-0809">Transit peptide</keyword>
<sequence length="505" mass="54932">MEIALNFLMRRLATQYLRGSGISRARFRYSQQYPTRLFHASPVVQKVVPFMLADIGEGITQCQVVQWFVEPGSQVEQFDPICEVQSDKASVEITSRFGGVIKSLHYAVDDMAIVGKALVDIDVDDAISLDDAGSISQQPGSDKSEQLAKDDLTSMEESLQRQDTEQSQQVHPDTKEIPSASPEAALSTSRKGAAIATPAIRHLLRKLQLDIHDIIGTGKDGRVKKEDIDAYISSFGASEDSQRAAQPPHATMDSSHGDKVVNLTNTEKQMFAVMTESLSIPHFLYSNTIDTTNVEYTRKAIIDQKHLSPLFKTGATASRITMLPFVLKAISQAFNSYPRLNAHLDLKNNPAKPQLTMKASHNFGIAVDTPQGLLVPVVKDVQNHSVLSLAAEIGRLNSLAQVGKLALTDFKGATFTVSNIGSIGGGVVSPVIVGPQVAIVGLGRTRWVPGFHTNAAGEEIVVKKPELTLNWSADHRILDGATTARCAEFVRAFLENPATLSLLLR</sequence>
<evidence type="ECO:0000256" key="3">
    <source>
        <dbReference type="ARBA" id="ARBA00007317"/>
    </source>
</evidence>
<dbReference type="InterPro" id="IPR011053">
    <property type="entry name" value="Single_hybrid_motif"/>
</dbReference>
<dbReference type="InterPro" id="IPR050743">
    <property type="entry name" value="2-oxoacid_DH_E2_comp"/>
</dbReference>
<dbReference type="Pfam" id="PF02817">
    <property type="entry name" value="E3_binding"/>
    <property type="match status" value="1"/>
</dbReference>
<dbReference type="InterPro" id="IPR036625">
    <property type="entry name" value="E3-bd_dom_sf"/>
</dbReference>
<dbReference type="GO" id="GO:0031405">
    <property type="term" value="F:lipoic acid binding"/>
    <property type="evidence" value="ECO:0007669"/>
    <property type="project" value="TreeGrafter"/>
</dbReference>
<accession>A0AA38XYS1</accession>
<evidence type="ECO:0000313" key="14">
    <source>
        <dbReference type="Proteomes" id="UP001172681"/>
    </source>
</evidence>
<dbReference type="InterPro" id="IPR003016">
    <property type="entry name" value="2-oxoA_DH_lipoyl-BS"/>
</dbReference>
<dbReference type="Gene3D" id="2.40.50.100">
    <property type="match status" value="1"/>
</dbReference>
<comment type="caution">
    <text evidence="13">The sequence shown here is derived from an EMBL/GenBank/DDBJ whole genome shotgun (WGS) entry which is preliminary data.</text>
</comment>
<feature type="region of interest" description="Disordered" evidence="10">
    <location>
        <begin position="237"/>
        <end position="257"/>
    </location>
</feature>
<dbReference type="EMBL" id="JAPDRN010000071">
    <property type="protein sequence ID" value="KAJ9628439.1"/>
    <property type="molecule type" value="Genomic_DNA"/>
</dbReference>
<evidence type="ECO:0000256" key="6">
    <source>
        <dbReference type="ARBA" id="ARBA00022946"/>
    </source>
</evidence>
<dbReference type="SUPFAM" id="SSF51230">
    <property type="entry name" value="Single hybrid motif"/>
    <property type="match status" value="1"/>
</dbReference>
<feature type="compositionally biased region" description="Basic and acidic residues" evidence="10">
    <location>
        <begin position="142"/>
        <end position="164"/>
    </location>
</feature>
<dbReference type="InterPro" id="IPR001078">
    <property type="entry name" value="2-oxoacid_DH_actylTfrase"/>
</dbReference>
<dbReference type="AlphaFoldDB" id="A0AA38XYS1"/>
<evidence type="ECO:0000256" key="8">
    <source>
        <dbReference type="ARBA" id="ARBA00023315"/>
    </source>
</evidence>
<dbReference type="InterPro" id="IPR004167">
    <property type="entry name" value="PSBD"/>
</dbReference>
<dbReference type="CDD" id="cd06849">
    <property type="entry name" value="lipoyl_domain"/>
    <property type="match status" value="1"/>
</dbReference>
<dbReference type="InterPro" id="IPR000089">
    <property type="entry name" value="Biotin_lipoyl"/>
</dbReference>
<evidence type="ECO:0000256" key="2">
    <source>
        <dbReference type="ARBA" id="ARBA00004305"/>
    </source>
</evidence>
<dbReference type="InterPro" id="IPR023213">
    <property type="entry name" value="CAT-like_dom_sf"/>
</dbReference>
<protein>
    <recommendedName>
        <fullName evidence="9">Dihydrolipoamide acetyltransferase component of pyruvate dehydrogenase complex</fullName>
        <ecNumber evidence="9">2.3.1.-</ecNumber>
    </recommendedName>
</protein>
<evidence type="ECO:0000256" key="7">
    <source>
        <dbReference type="ARBA" id="ARBA00023128"/>
    </source>
</evidence>
<keyword evidence="4 9" id="KW-0808">Transferase</keyword>
<dbReference type="FunFam" id="3.30.559.10:FF:000007">
    <property type="entry name" value="Dihydrolipoamide acetyltransferase component of pyruvate dehydrogenase complex"/>
    <property type="match status" value="1"/>
</dbReference>
<evidence type="ECO:0000256" key="10">
    <source>
        <dbReference type="SAM" id="MobiDB-lite"/>
    </source>
</evidence>
<evidence type="ECO:0000256" key="5">
    <source>
        <dbReference type="ARBA" id="ARBA00022823"/>
    </source>
</evidence>
<dbReference type="GO" id="GO:0045333">
    <property type="term" value="P:cellular respiration"/>
    <property type="evidence" value="ECO:0007669"/>
    <property type="project" value="UniProtKB-ARBA"/>
</dbReference>
<dbReference type="PROSITE" id="PS50968">
    <property type="entry name" value="BIOTINYL_LIPOYL"/>
    <property type="match status" value="1"/>
</dbReference>
<organism evidence="13 14">
    <name type="scientific">Knufia peltigerae</name>
    <dbReference type="NCBI Taxonomy" id="1002370"/>
    <lineage>
        <taxon>Eukaryota</taxon>
        <taxon>Fungi</taxon>
        <taxon>Dikarya</taxon>
        <taxon>Ascomycota</taxon>
        <taxon>Pezizomycotina</taxon>
        <taxon>Eurotiomycetes</taxon>
        <taxon>Chaetothyriomycetidae</taxon>
        <taxon>Chaetothyriales</taxon>
        <taxon>Trichomeriaceae</taxon>
        <taxon>Knufia</taxon>
    </lineage>
</organism>